<dbReference type="EMBL" id="QMFY01000005">
    <property type="protein sequence ID" value="RAW00870.1"/>
    <property type="molecule type" value="Genomic_DNA"/>
</dbReference>
<evidence type="ECO:0000256" key="2">
    <source>
        <dbReference type="ARBA" id="ARBA00022692"/>
    </source>
</evidence>
<sequence>MEPRILFEHRRTIIPIVCFFFTLLYFALIASDPFMMHEILGLEPVYFPYLTFFRPFRVDLPFIGRVPLGDYGLMFPTDQLILMPLFIGLGIWYLIKERGLKLIAFLAACILAFKLLMATTQVLRILFDRQGSEGILVIMSFISLLIVGGAAFIVLLILKNTPTKVTTSAPSLWTRFVGYAIDLVLFVNIVLALRFESSGIIGRLLLLFLLVVFYFFFERIFFFTPGKILLNLRVQMVDGTVPDETAVMKRTFARLIPLEQLSFFNKSGGLHDTLSKTEVRKIEA</sequence>
<dbReference type="AlphaFoldDB" id="A0A364Y274"/>
<keyword evidence="4 5" id="KW-0472">Membrane</keyword>
<evidence type="ECO:0000256" key="5">
    <source>
        <dbReference type="SAM" id="Phobius"/>
    </source>
</evidence>
<feature type="domain" description="RDD" evidence="6">
    <location>
        <begin position="170"/>
        <end position="264"/>
    </location>
</feature>
<evidence type="ECO:0000313" key="7">
    <source>
        <dbReference type="EMBL" id="RAW00870.1"/>
    </source>
</evidence>
<feature type="transmembrane region" description="Helical" evidence="5">
    <location>
        <begin position="176"/>
        <end position="194"/>
    </location>
</feature>
<comment type="subcellular location">
    <subcellularLocation>
        <location evidence="1">Membrane</location>
        <topology evidence="1">Multi-pass membrane protein</topology>
    </subcellularLocation>
</comment>
<feature type="transmembrane region" description="Helical" evidence="5">
    <location>
        <begin position="79"/>
        <end position="95"/>
    </location>
</feature>
<evidence type="ECO:0000256" key="1">
    <source>
        <dbReference type="ARBA" id="ARBA00004141"/>
    </source>
</evidence>
<organism evidence="7 8">
    <name type="scientific">Pseudochryseolinea flava</name>
    <dbReference type="NCBI Taxonomy" id="2059302"/>
    <lineage>
        <taxon>Bacteria</taxon>
        <taxon>Pseudomonadati</taxon>
        <taxon>Bacteroidota</taxon>
        <taxon>Cytophagia</taxon>
        <taxon>Cytophagales</taxon>
        <taxon>Fulvivirgaceae</taxon>
        <taxon>Pseudochryseolinea</taxon>
    </lineage>
</organism>
<comment type="caution">
    <text evidence="7">The sequence shown here is derived from an EMBL/GenBank/DDBJ whole genome shotgun (WGS) entry which is preliminary data.</text>
</comment>
<keyword evidence="3 5" id="KW-1133">Transmembrane helix</keyword>
<dbReference type="OrthoDB" id="762068at2"/>
<dbReference type="Proteomes" id="UP000251889">
    <property type="component" value="Unassembled WGS sequence"/>
</dbReference>
<evidence type="ECO:0000256" key="4">
    <source>
        <dbReference type="ARBA" id="ARBA00023136"/>
    </source>
</evidence>
<keyword evidence="2 5" id="KW-0812">Transmembrane</keyword>
<proteinExistence type="predicted"/>
<feature type="transmembrane region" description="Helical" evidence="5">
    <location>
        <begin position="102"/>
        <end position="123"/>
    </location>
</feature>
<dbReference type="GO" id="GO:0016020">
    <property type="term" value="C:membrane"/>
    <property type="evidence" value="ECO:0007669"/>
    <property type="project" value="UniProtKB-SubCell"/>
</dbReference>
<reference evidence="7 8" key="1">
    <citation type="submission" date="2018-06" db="EMBL/GenBank/DDBJ databases">
        <title>Chryseolinea flavus sp. nov., a member of the phylum Bacteroidetes isolated from soil.</title>
        <authorList>
            <person name="Li Y."/>
            <person name="Wang J."/>
        </authorList>
    </citation>
    <scope>NUCLEOTIDE SEQUENCE [LARGE SCALE GENOMIC DNA]</scope>
    <source>
        <strain evidence="7 8">SDU1-6</strain>
    </source>
</reference>
<dbReference type="Pfam" id="PF06271">
    <property type="entry name" value="RDD"/>
    <property type="match status" value="1"/>
</dbReference>
<name>A0A364Y274_9BACT</name>
<evidence type="ECO:0000256" key="3">
    <source>
        <dbReference type="ARBA" id="ARBA00022989"/>
    </source>
</evidence>
<evidence type="ECO:0000313" key="8">
    <source>
        <dbReference type="Proteomes" id="UP000251889"/>
    </source>
</evidence>
<gene>
    <name evidence="7" type="ORF">DQQ10_11550</name>
</gene>
<evidence type="ECO:0000259" key="6">
    <source>
        <dbReference type="Pfam" id="PF06271"/>
    </source>
</evidence>
<feature type="transmembrane region" description="Helical" evidence="5">
    <location>
        <begin position="135"/>
        <end position="156"/>
    </location>
</feature>
<keyword evidence="8" id="KW-1185">Reference proteome</keyword>
<protein>
    <recommendedName>
        <fullName evidence="6">RDD domain-containing protein</fullName>
    </recommendedName>
</protein>
<dbReference type="RefSeq" id="WP_112747026.1">
    <property type="nucleotide sequence ID" value="NZ_QMFY01000005.1"/>
</dbReference>
<feature type="transmembrane region" description="Helical" evidence="5">
    <location>
        <begin position="12"/>
        <end position="30"/>
    </location>
</feature>
<dbReference type="InterPro" id="IPR010432">
    <property type="entry name" value="RDD"/>
</dbReference>
<feature type="transmembrane region" description="Helical" evidence="5">
    <location>
        <begin position="200"/>
        <end position="217"/>
    </location>
</feature>
<accession>A0A364Y274</accession>